<gene>
    <name evidence="4" type="ORF">K490DRAFT_12334</name>
</gene>
<protein>
    <recommendedName>
        <fullName evidence="3">DUF7719 domain-containing protein</fullName>
    </recommendedName>
</protein>
<comment type="caution">
    <text evidence="4">The sequence shown here is derived from an EMBL/GenBank/DDBJ whole genome shotgun (WGS) entry which is preliminary data.</text>
</comment>
<name>A0A9P4LZ65_9PEZI</name>
<evidence type="ECO:0000256" key="2">
    <source>
        <dbReference type="SAM" id="Phobius"/>
    </source>
</evidence>
<feature type="region of interest" description="Disordered" evidence="1">
    <location>
        <begin position="1"/>
        <end position="36"/>
    </location>
</feature>
<evidence type="ECO:0000313" key="5">
    <source>
        <dbReference type="Proteomes" id="UP000799776"/>
    </source>
</evidence>
<feature type="compositionally biased region" description="Basic and acidic residues" evidence="1">
    <location>
        <begin position="1"/>
        <end position="17"/>
    </location>
</feature>
<feature type="non-terminal residue" evidence="4">
    <location>
        <position position="1"/>
    </location>
</feature>
<keyword evidence="2" id="KW-0472">Membrane</keyword>
<organism evidence="4 5">
    <name type="scientific">Saccharata proteae CBS 121410</name>
    <dbReference type="NCBI Taxonomy" id="1314787"/>
    <lineage>
        <taxon>Eukaryota</taxon>
        <taxon>Fungi</taxon>
        <taxon>Dikarya</taxon>
        <taxon>Ascomycota</taxon>
        <taxon>Pezizomycotina</taxon>
        <taxon>Dothideomycetes</taxon>
        <taxon>Dothideomycetes incertae sedis</taxon>
        <taxon>Botryosphaeriales</taxon>
        <taxon>Saccharataceae</taxon>
        <taxon>Saccharata</taxon>
    </lineage>
</organism>
<dbReference type="Proteomes" id="UP000799776">
    <property type="component" value="Unassembled WGS sequence"/>
</dbReference>
<keyword evidence="5" id="KW-1185">Reference proteome</keyword>
<dbReference type="InterPro" id="IPR056136">
    <property type="entry name" value="DUF7719"/>
</dbReference>
<evidence type="ECO:0000259" key="3">
    <source>
        <dbReference type="Pfam" id="PF24841"/>
    </source>
</evidence>
<dbReference type="Pfam" id="PF24841">
    <property type="entry name" value="DUF7719"/>
    <property type="match status" value="1"/>
</dbReference>
<dbReference type="PANTHER" id="PTHR37846">
    <property type="entry name" value="YALI0B21296P"/>
    <property type="match status" value="1"/>
</dbReference>
<dbReference type="AlphaFoldDB" id="A0A9P4LZ65"/>
<accession>A0A9P4LZ65</accession>
<dbReference type="PANTHER" id="PTHR37846:SF1">
    <property type="entry name" value="DEACETYLASE-LIKE PROTEIN"/>
    <property type="match status" value="1"/>
</dbReference>
<evidence type="ECO:0000256" key="1">
    <source>
        <dbReference type="SAM" id="MobiDB-lite"/>
    </source>
</evidence>
<proteinExistence type="predicted"/>
<reference evidence="4" key="1">
    <citation type="journal article" date="2020" name="Stud. Mycol.">
        <title>101 Dothideomycetes genomes: a test case for predicting lifestyles and emergence of pathogens.</title>
        <authorList>
            <person name="Haridas S."/>
            <person name="Albert R."/>
            <person name="Binder M."/>
            <person name="Bloem J."/>
            <person name="Labutti K."/>
            <person name="Salamov A."/>
            <person name="Andreopoulos B."/>
            <person name="Baker S."/>
            <person name="Barry K."/>
            <person name="Bills G."/>
            <person name="Bluhm B."/>
            <person name="Cannon C."/>
            <person name="Castanera R."/>
            <person name="Culley D."/>
            <person name="Daum C."/>
            <person name="Ezra D."/>
            <person name="Gonzalez J."/>
            <person name="Henrissat B."/>
            <person name="Kuo A."/>
            <person name="Liang C."/>
            <person name="Lipzen A."/>
            <person name="Lutzoni F."/>
            <person name="Magnuson J."/>
            <person name="Mondo S."/>
            <person name="Nolan M."/>
            <person name="Ohm R."/>
            <person name="Pangilinan J."/>
            <person name="Park H.-J."/>
            <person name="Ramirez L."/>
            <person name="Alfaro M."/>
            <person name="Sun H."/>
            <person name="Tritt A."/>
            <person name="Yoshinaga Y."/>
            <person name="Zwiers L.-H."/>
            <person name="Turgeon B."/>
            <person name="Goodwin S."/>
            <person name="Spatafora J."/>
            <person name="Crous P."/>
            <person name="Grigoriev I."/>
        </authorList>
    </citation>
    <scope>NUCLEOTIDE SEQUENCE</scope>
    <source>
        <strain evidence="4">CBS 121410</strain>
    </source>
</reference>
<feature type="non-terminal residue" evidence="4">
    <location>
        <position position="214"/>
    </location>
</feature>
<feature type="transmembrane region" description="Helical" evidence="2">
    <location>
        <begin position="144"/>
        <end position="162"/>
    </location>
</feature>
<dbReference type="EMBL" id="ML978718">
    <property type="protein sequence ID" value="KAF2087796.1"/>
    <property type="molecule type" value="Genomic_DNA"/>
</dbReference>
<keyword evidence="2" id="KW-1133">Transmembrane helix</keyword>
<dbReference type="OrthoDB" id="5597489at2759"/>
<feature type="domain" description="DUF7719" evidence="3">
    <location>
        <begin position="145"/>
        <end position="212"/>
    </location>
</feature>
<evidence type="ECO:0000313" key="4">
    <source>
        <dbReference type="EMBL" id="KAF2087796.1"/>
    </source>
</evidence>
<keyword evidence="2" id="KW-0812">Transmembrane</keyword>
<feature type="transmembrane region" description="Helical" evidence="2">
    <location>
        <begin position="182"/>
        <end position="208"/>
    </location>
</feature>
<sequence>NRKERRAAAKKGDKNDSSESTQPYELKKPDYNARPQGKTLYDLADERMKELQKQGQPFPKQSGSMEAEEIVWPDDEPLGPAAEAVLYASSLTMLHFTLDVLVHNQYRENIVWKEIWKRTGVVLPLLFVLVYSMRTKLIMRFPTFRQVLFLGASVAAGCYTVYSGNMHGYYAVMKRAPPVGTMWVWMVVEMDLGYALASVLAVLGYTLWNGFGFW</sequence>